<feature type="domain" description="Ketoreductase" evidence="2">
    <location>
        <begin position="116"/>
        <end position="289"/>
    </location>
</feature>
<dbReference type="InterPro" id="IPR057326">
    <property type="entry name" value="KR_dom"/>
</dbReference>
<evidence type="ECO:0000259" key="2">
    <source>
        <dbReference type="SMART" id="SM00822"/>
    </source>
</evidence>
<dbReference type="SMART" id="SM00822">
    <property type="entry name" value="PKS_KR"/>
    <property type="match status" value="1"/>
</dbReference>
<reference evidence="3 4" key="1">
    <citation type="submission" date="2016-10" db="EMBL/GenBank/DDBJ databases">
        <authorList>
            <person name="de Groot N.N."/>
        </authorList>
    </citation>
    <scope>NUCLEOTIDE SEQUENCE [LARGE SCALE GENOMIC DNA]</scope>
    <source>
        <strain evidence="3 4">DSM 43794</strain>
    </source>
</reference>
<keyword evidence="1" id="KW-0808">Transferase</keyword>
<dbReference type="GO" id="GO:0004312">
    <property type="term" value="F:fatty acid synthase activity"/>
    <property type="evidence" value="ECO:0007669"/>
    <property type="project" value="TreeGrafter"/>
</dbReference>
<evidence type="ECO:0000256" key="1">
    <source>
        <dbReference type="ARBA" id="ARBA00022679"/>
    </source>
</evidence>
<dbReference type="RefSeq" id="WP_207550091.1">
    <property type="nucleotide sequence ID" value="NZ_FNKK01000002.1"/>
</dbReference>
<keyword evidence="4" id="KW-1185">Reference proteome</keyword>
<evidence type="ECO:0000313" key="4">
    <source>
        <dbReference type="Proteomes" id="UP000217103"/>
    </source>
</evidence>
<accession>A0A1H1I7M7</accession>
<dbReference type="InterPro" id="IPR013968">
    <property type="entry name" value="PKS_KR"/>
</dbReference>
<dbReference type="STRING" id="35622.SAMN04489764_5320"/>
<dbReference type="AlphaFoldDB" id="A0A1H1I7M7"/>
<protein>
    <submittedName>
        <fullName evidence="3">KR domain-containing protein</fullName>
    </submittedName>
</protein>
<dbReference type="Pfam" id="PF08659">
    <property type="entry name" value="KR"/>
    <property type="match status" value="1"/>
</dbReference>
<gene>
    <name evidence="3" type="ORF">SAMN04489764_5320</name>
</gene>
<organism evidence="3 4">
    <name type="scientific">Thermostaphylospora chromogena</name>
    <dbReference type="NCBI Taxonomy" id="35622"/>
    <lineage>
        <taxon>Bacteria</taxon>
        <taxon>Bacillati</taxon>
        <taxon>Actinomycetota</taxon>
        <taxon>Actinomycetes</taxon>
        <taxon>Streptosporangiales</taxon>
        <taxon>Thermomonosporaceae</taxon>
        <taxon>Thermostaphylospora</taxon>
    </lineage>
</organism>
<dbReference type="PANTHER" id="PTHR43775">
    <property type="entry name" value="FATTY ACID SYNTHASE"/>
    <property type="match status" value="1"/>
</dbReference>
<sequence length="296" mass="30068">MLDLTDVAGAGSQALREVVARFAAEATTWPETGTRVVLTGSDLADPATAAVWGLARTAQLELPGRIVIVGADPAGKALVPAVVASGEPQARIQDGVVTVPRLSRAAPGGPVRFGDGTVLITGGTGVLGAAVARHLVTAHGVRHLVLLSRTGGAGEELAAELRDLGATAVVARADAADRAALAEVLAAVPAEHPLTGVVHAAGVLADATLATLTPEQIEAVLRPKAEAAWNLHELTKDADLAAFVLFSSAASVYGSAGQAGYARRERVPRRPGRPTGAGSACRRCRWPGGCGRRRAA</sequence>
<dbReference type="EMBL" id="FNKK01000002">
    <property type="protein sequence ID" value="SDR33715.1"/>
    <property type="molecule type" value="Genomic_DNA"/>
</dbReference>
<dbReference type="GO" id="GO:0006633">
    <property type="term" value="P:fatty acid biosynthetic process"/>
    <property type="evidence" value="ECO:0007669"/>
    <property type="project" value="TreeGrafter"/>
</dbReference>
<dbReference type="Pfam" id="PF22953">
    <property type="entry name" value="SpnB_Rossmann"/>
    <property type="match status" value="1"/>
</dbReference>
<evidence type="ECO:0000313" key="3">
    <source>
        <dbReference type="EMBL" id="SDR33715.1"/>
    </source>
</evidence>
<dbReference type="PANTHER" id="PTHR43775:SF51">
    <property type="entry name" value="INACTIVE PHENOLPHTHIOCEROL SYNTHESIS POLYKETIDE SYNTHASE TYPE I PKS1-RELATED"/>
    <property type="match status" value="1"/>
</dbReference>
<dbReference type="SUPFAM" id="SSF51735">
    <property type="entry name" value="NAD(P)-binding Rossmann-fold domains"/>
    <property type="match status" value="2"/>
</dbReference>
<dbReference type="Gene3D" id="3.40.50.720">
    <property type="entry name" value="NAD(P)-binding Rossmann-like Domain"/>
    <property type="match status" value="1"/>
</dbReference>
<dbReference type="InterPro" id="IPR055123">
    <property type="entry name" value="SpnB-like_Rossmann"/>
</dbReference>
<proteinExistence type="predicted"/>
<dbReference type="InterPro" id="IPR050091">
    <property type="entry name" value="PKS_NRPS_Biosynth_Enz"/>
</dbReference>
<name>A0A1H1I7M7_9ACTN</name>
<dbReference type="Proteomes" id="UP000217103">
    <property type="component" value="Unassembled WGS sequence"/>
</dbReference>
<dbReference type="InterPro" id="IPR036291">
    <property type="entry name" value="NAD(P)-bd_dom_sf"/>
</dbReference>